<accession>A0A0E9S8I9</accession>
<dbReference type="AlphaFoldDB" id="A0A0E9S8I9"/>
<sequence length="48" mass="5335">MAFPPSEVDTVNRTQDLLLEASAAGNMRMNVASHPEYQPQVVPSEMFK</sequence>
<reference evidence="1" key="1">
    <citation type="submission" date="2014-11" db="EMBL/GenBank/DDBJ databases">
        <authorList>
            <person name="Amaro Gonzalez C."/>
        </authorList>
    </citation>
    <scope>NUCLEOTIDE SEQUENCE</scope>
</reference>
<reference evidence="1" key="2">
    <citation type="journal article" date="2015" name="Fish Shellfish Immunol.">
        <title>Early steps in the European eel (Anguilla anguilla)-Vibrio vulnificus interaction in the gills: Role of the RtxA13 toxin.</title>
        <authorList>
            <person name="Callol A."/>
            <person name="Pajuelo D."/>
            <person name="Ebbesson L."/>
            <person name="Teles M."/>
            <person name="MacKenzie S."/>
            <person name="Amaro C."/>
        </authorList>
    </citation>
    <scope>NUCLEOTIDE SEQUENCE</scope>
</reference>
<dbReference type="EMBL" id="GBXM01071754">
    <property type="protein sequence ID" value="JAH36823.1"/>
    <property type="molecule type" value="Transcribed_RNA"/>
</dbReference>
<evidence type="ECO:0000313" key="1">
    <source>
        <dbReference type="EMBL" id="JAH36823.1"/>
    </source>
</evidence>
<organism evidence="1">
    <name type="scientific">Anguilla anguilla</name>
    <name type="common">European freshwater eel</name>
    <name type="synonym">Muraena anguilla</name>
    <dbReference type="NCBI Taxonomy" id="7936"/>
    <lineage>
        <taxon>Eukaryota</taxon>
        <taxon>Metazoa</taxon>
        <taxon>Chordata</taxon>
        <taxon>Craniata</taxon>
        <taxon>Vertebrata</taxon>
        <taxon>Euteleostomi</taxon>
        <taxon>Actinopterygii</taxon>
        <taxon>Neopterygii</taxon>
        <taxon>Teleostei</taxon>
        <taxon>Anguilliformes</taxon>
        <taxon>Anguillidae</taxon>
        <taxon>Anguilla</taxon>
    </lineage>
</organism>
<protein>
    <submittedName>
        <fullName evidence="1">Uncharacterized protein</fullName>
    </submittedName>
</protein>
<name>A0A0E9S8I9_ANGAN</name>
<proteinExistence type="predicted"/>